<proteinExistence type="predicted"/>
<evidence type="ECO:0000313" key="4">
    <source>
        <dbReference type="Proteomes" id="UP000031668"/>
    </source>
</evidence>
<dbReference type="OrthoDB" id="191037at2759"/>
<dbReference type="AlphaFoldDB" id="A0A0C2IL29"/>
<comment type="caution">
    <text evidence="3">The sequence shown here is derived from an EMBL/GenBank/DDBJ whole genome shotgun (WGS) entry which is preliminary data.</text>
</comment>
<dbReference type="PANTHER" id="PTHR46428">
    <property type="entry name" value="KELCH DOMAIN-CONTAINING PROTEIN 10"/>
    <property type="match status" value="1"/>
</dbReference>
<dbReference type="InterPro" id="IPR052125">
    <property type="entry name" value="KLHDC10"/>
</dbReference>
<sequence length="325" mass="36724">MIVEKYKTPHIDRSGHCMTTVGEFLVIYGGFDFWSGKMLSELLSYNTVSGILRRYQLPVETANAYFASSICSVGSLVYIFGGSYSPFTVQSTNSLISYDIYNSTCQTLSPHIDNNDQTTPPPMYGSCIFYHNGSVYVIGGIQSDGYTDSIHKFCLKTSSWSLVPQNGQKPYLEHRIFGTVFNNRYIKIFDISTDTWTTRETNPENKQYPNDRILESFSFSKNFGYLSGGKIPDTNKNYSDTLKTGLTLHCTSVVEDSYLYSFGGHGNISNYPNFLERFTVQPPTLYRLCLESIRRSPNLKSCISLLPPAIVDDLNLHNIDSNFNF</sequence>
<accession>A0A0C2IL29</accession>
<keyword evidence="1" id="KW-0880">Kelch repeat</keyword>
<reference evidence="3 4" key="1">
    <citation type="journal article" date="2014" name="Genome Biol. Evol.">
        <title>The genome of the myxosporean Thelohanellus kitauei shows adaptations to nutrient acquisition within its fish host.</title>
        <authorList>
            <person name="Yang Y."/>
            <person name="Xiong J."/>
            <person name="Zhou Z."/>
            <person name="Huo F."/>
            <person name="Miao W."/>
            <person name="Ran C."/>
            <person name="Liu Y."/>
            <person name="Zhang J."/>
            <person name="Feng J."/>
            <person name="Wang M."/>
            <person name="Wang M."/>
            <person name="Wang L."/>
            <person name="Yao B."/>
        </authorList>
    </citation>
    <scope>NUCLEOTIDE SEQUENCE [LARGE SCALE GENOMIC DNA]</scope>
    <source>
        <strain evidence="3">Wuqing</strain>
    </source>
</reference>
<evidence type="ECO:0000256" key="1">
    <source>
        <dbReference type="ARBA" id="ARBA00022441"/>
    </source>
</evidence>
<organism evidence="3 4">
    <name type="scientific">Thelohanellus kitauei</name>
    <name type="common">Myxosporean</name>
    <dbReference type="NCBI Taxonomy" id="669202"/>
    <lineage>
        <taxon>Eukaryota</taxon>
        <taxon>Metazoa</taxon>
        <taxon>Cnidaria</taxon>
        <taxon>Myxozoa</taxon>
        <taxon>Myxosporea</taxon>
        <taxon>Bivalvulida</taxon>
        <taxon>Platysporina</taxon>
        <taxon>Myxobolidae</taxon>
        <taxon>Thelohanellus</taxon>
    </lineage>
</organism>
<dbReference type="Pfam" id="PF24681">
    <property type="entry name" value="Kelch_KLHDC2_KLHL20_DRC7"/>
    <property type="match status" value="1"/>
</dbReference>
<dbReference type="Proteomes" id="UP000031668">
    <property type="component" value="Unassembled WGS sequence"/>
</dbReference>
<gene>
    <name evidence="3" type="ORF">RF11_11929</name>
</gene>
<dbReference type="InterPro" id="IPR015915">
    <property type="entry name" value="Kelch-typ_b-propeller"/>
</dbReference>
<dbReference type="PANTHER" id="PTHR46428:SF1">
    <property type="entry name" value="KELCH DOMAIN-CONTAINING PROTEIN 10"/>
    <property type="match status" value="1"/>
</dbReference>
<dbReference type="SUPFAM" id="SSF117281">
    <property type="entry name" value="Kelch motif"/>
    <property type="match status" value="1"/>
</dbReference>
<evidence type="ECO:0000256" key="2">
    <source>
        <dbReference type="ARBA" id="ARBA00022737"/>
    </source>
</evidence>
<dbReference type="Gene3D" id="2.120.10.80">
    <property type="entry name" value="Kelch-type beta propeller"/>
    <property type="match status" value="2"/>
</dbReference>
<dbReference type="EMBL" id="JWZT01003604">
    <property type="protein sequence ID" value="KII66114.1"/>
    <property type="molecule type" value="Genomic_DNA"/>
</dbReference>
<keyword evidence="4" id="KW-1185">Reference proteome</keyword>
<keyword evidence="2" id="KW-0677">Repeat</keyword>
<dbReference type="GO" id="GO:0032874">
    <property type="term" value="P:positive regulation of stress-activated MAPK cascade"/>
    <property type="evidence" value="ECO:0007669"/>
    <property type="project" value="TreeGrafter"/>
</dbReference>
<evidence type="ECO:0000313" key="3">
    <source>
        <dbReference type="EMBL" id="KII66114.1"/>
    </source>
</evidence>
<protein>
    <submittedName>
        <fullName evidence="3">Kelch domain-containing protein 1</fullName>
    </submittedName>
</protein>
<name>A0A0C2IL29_THEKT</name>